<reference evidence="4" key="1">
    <citation type="submission" date="2025-08" db="UniProtKB">
        <authorList>
            <consortium name="RefSeq"/>
        </authorList>
    </citation>
    <scope>IDENTIFICATION</scope>
    <source>
        <tissue evidence="4">Kidney</tissue>
    </source>
</reference>
<evidence type="ECO:0000259" key="2">
    <source>
        <dbReference type="Pfam" id="PF08337"/>
    </source>
</evidence>
<dbReference type="PANTHER" id="PTHR22625:SF9">
    <property type="entry name" value="PLEXIN-B2"/>
    <property type="match status" value="1"/>
</dbReference>
<dbReference type="Proteomes" id="UP000515202">
    <property type="component" value="Unplaced"/>
</dbReference>
<dbReference type="RefSeq" id="XP_023382541.1">
    <property type="nucleotide sequence ID" value="XM_023526773.1"/>
</dbReference>
<gene>
    <name evidence="4" type="primary">LOC111734790</name>
</gene>
<sequence length="110" mass="12195">MLSNWMSICLYQYLKDSAGEPLYKLFKAIKHQVEKGPVDAVQKKAKYTLNDTGLLGDDVEYAPLVSPGAGQARWWDWTQGQSWMLPFAHPPPPPGAGTPGSQEGPRDIRP</sequence>
<dbReference type="KEGG" id="pvp:111734790"/>
<keyword evidence="3" id="KW-1185">Reference proteome</keyword>
<dbReference type="GO" id="GO:0008360">
    <property type="term" value="P:regulation of cell shape"/>
    <property type="evidence" value="ECO:0007669"/>
    <property type="project" value="TreeGrafter"/>
</dbReference>
<evidence type="ECO:0000313" key="3">
    <source>
        <dbReference type="Proteomes" id="UP000515202"/>
    </source>
</evidence>
<evidence type="ECO:0000313" key="4">
    <source>
        <dbReference type="RefSeq" id="XP_023382541.1"/>
    </source>
</evidence>
<evidence type="ECO:0000256" key="1">
    <source>
        <dbReference type="SAM" id="MobiDB-lite"/>
    </source>
</evidence>
<dbReference type="InterPro" id="IPR008936">
    <property type="entry name" value="Rho_GTPase_activation_prot"/>
</dbReference>
<feature type="region of interest" description="Disordered" evidence="1">
    <location>
        <begin position="85"/>
        <end position="110"/>
    </location>
</feature>
<dbReference type="OrthoDB" id="125363at2759"/>
<feature type="domain" description="Plexin cytoplasmic RasGAP" evidence="2">
    <location>
        <begin position="1"/>
        <end position="52"/>
    </location>
</feature>
<dbReference type="GO" id="GO:0030334">
    <property type="term" value="P:regulation of cell migration"/>
    <property type="evidence" value="ECO:0007669"/>
    <property type="project" value="TreeGrafter"/>
</dbReference>
<dbReference type="SUPFAM" id="SSF48350">
    <property type="entry name" value="GTPase activation domain, GAP"/>
    <property type="match status" value="1"/>
</dbReference>
<dbReference type="GO" id="GO:0017154">
    <property type="term" value="F:semaphorin receptor activity"/>
    <property type="evidence" value="ECO:0007669"/>
    <property type="project" value="InterPro"/>
</dbReference>
<protein>
    <submittedName>
        <fullName evidence="4">Plexin-B2-like</fullName>
    </submittedName>
</protein>
<proteinExistence type="predicted"/>
<dbReference type="Pfam" id="PF08337">
    <property type="entry name" value="Plexin_cytopl"/>
    <property type="match status" value="1"/>
</dbReference>
<dbReference type="InterPro" id="IPR031148">
    <property type="entry name" value="Plexin"/>
</dbReference>
<dbReference type="Gene3D" id="1.10.506.10">
    <property type="entry name" value="GTPase Activation - p120gap, domain 1"/>
    <property type="match status" value="1"/>
</dbReference>
<dbReference type="GO" id="GO:0005886">
    <property type="term" value="C:plasma membrane"/>
    <property type="evidence" value="ECO:0007669"/>
    <property type="project" value="TreeGrafter"/>
</dbReference>
<organism evidence="3 4">
    <name type="scientific">Pteropus vampyrus</name>
    <name type="common">Large flying fox</name>
    <dbReference type="NCBI Taxonomy" id="132908"/>
    <lineage>
        <taxon>Eukaryota</taxon>
        <taxon>Metazoa</taxon>
        <taxon>Chordata</taxon>
        <taxon>Craniata</taxon>
        <taxon>Vertebrata</taxon>
        <taxon>Euteleostomi</taxon>
        <taxon>Mammalia</taxon>
        <taxon>Eutheria</taxon>
        <taxon>Laurasiatheria</taxon>
        <taxon>Chiroptera</taxon>
        <taxon>Yinpterochiroptera</taxon>
        <taxon>Pteropodoidea</taxon>
        <taxon>Pteropodidae</taxon>
        <taxon>Pteropodinae</taxon>
        <taxon>Pteropus</taxon>
    </lineage>
</organism>
<dbReference type="AlphaFoldDB" id="A0A6P6C594"/>
<dbReference type="GeneID" id="111734790"/>
<dbReference type="GO" id="GO:0007162">
    <property type="term" value="P:negative regulation of cell adhesion"/>
    <property type="evidence" value="ECO:0007669"/>
    <property type="project" value="TreeGrafter"/>
</dbReference>
<dbReference type="GO" id="GO:0050772">
    <property type="term" value="P:positive regulation of axonogenesis"/>
    <property type="evidence" value="ECO:0007669"/>
    <property type="project" value="TreeGrafter"/>
</dbReference>
<dbReference type="GO" id="GO:0002116">
    <property type="term" value="C:semaphorin receptor complex"/>
    <property type="evidence" value="ECO:0007669"/>
    <property type="project" value="TreeGrafter"/>
</dbReference>
<accession>A0A6P6C594</accession>
<name>A0A6P6C594_PTEVA</name>
<dbReference type="PANTHER" id="PTHR22625">
    <property type="entry name" value="PLEXIN"/>
    <property type="match status" value="1"/>
</dbReference>
<dbReference type="InterPro" id="IPR013548">
    <property type="entry name" value="Plexin_cytoplasmic_RasGAP_dom"/>
</dbReference>